<dbReference type="EMBL" id="CAKXAJ010026534">
    <property type="protein sequence ID" value="CAH2269550.1"/>
    <property type="molecule type" value="Genomic_DNA"/>
</dbReference>
<gene>
    <name evidence="1" type="primary">jg19095</name>
    <name evidence="1" type="ORF">PAEG_LOCUS27758</name>
</gene>
<organism evidence="1 2">
    <name type="scientific">Pararge aegeria aegeria</name>
    <dbReference type="NCBI Taxonomy" id="348720"/>
    <lineage>
        <taxon>Eukaryota</taxon>
        <taxon>Metazoa</taxon>
        <taxon>Ecdysozoa</taxon>
        <taxon>Arthropoda</taxon>
        <taxon>Hexapoda</taxon>
        <taxon>Insecta</taxon>
        <taxon>Pterygota</taxon>
        <taxon>Neoptera</taxon>
        <taxon>Endopterygota</taxon>
        <taxon>Lepidoptera</taxon>
        <taxon>Glossata</taxon>
        <taxon>Ditrysia</taxon>
        <taxon>Papilionoidea</taxon>
        <taxon>Nymphalidae</taxon>
        <taxon>Satyrinae</taxon>
        <taxon>Satyrini</taxon>
        <taxon>Parargina</taxon>
        <taxon>Pararge</taxon>
    </lineage>
</organism>
<evidence type="ECO:0000313" key="2">
    <source>
        <dbReference type="Proteomes" id="UP000838756"/>
    </source>
</evidence>
<dbReference type="Proteomes" id="UP000838756">
    <property type="component" value="Unassembled WGS sequence"/>
</dbReference>
<evidence type="ECO:0000313" key="1">
    <source>
        <dbReference type="EMBL" id="CAH2269550.1"/>
    </source>
</evidence>
<comment type="caution">
    <text evidence="1">The sequence shown here is derived from an EMBL/GenBank/DDBJ whole genome shotgun (WGS) entry which is preliminary data.</text>
</comment>
<dbReference type="AlphaFoldDB" id="A0A8S4SNR9"/>
<accession>A0A8S4SNR9</accession>
<reference evidence="1" key="1">
    <citation type="submission" date="2022-03" db="EMBL/GenBank/DDBJ databases">
        <authorList>
            <person name="Lindestad O."/>
        </authorList>
    </citation>
    <scope>NUCLEOTIDE SEQUENCE</scope>
</reference>
<name>A0A8S4SNR9_9NEOP</name>
<keyword evidence="2" id="KW-1185">Reference proteome</keyword>
<sequence length="79" mass="8638">MLETLLETSVTWKRPTPFSYFTRNKTEGLVRMTSPPAILSKQTSVRKWLAAAPYVRAGVTNVRGLRQGPEAPPVLGGGP</sequence>
<protein>
    <submittedName>
        <fullName evidence="1">Jg19095 protein</fullName>
    </submittedName>
</protein>
<proteinExistence type="predicted"/>